<comment type="caution">
    <text evidence="1">The sequence shown here is derived from an EMBL/GenBank/DDBJ whole genome shotgun (WGS) entry which is preliminary data.</text>
</comment>
<reference evidence="1 2" key="1">
    <citation type="submission" date="2024-01" db="EMBL/GenBank/DDBJ databases">
        <title>Genome assemblies of Stephania.</title>
        <authorList>
            <person name="Yang L."/>
        </authorList>
    </citation>
    <scope>NUCLEOTIDE SEQUENCE [LARGE SCALE GENOMIC DNA]</scope>
    <source>
        <strain evidence="1">YNDBR</strain>
        <tissue evidence="1">Leaf</tissue>
    </source>
</reference>
<dbReference type="Proteomes" id="UP001420932">
    <property type="component" value="Unassembled WGS sequence"/>
</dbReference>
<sequence>MQLQFLAGTYNPGDSYVSQPSVEINEDYKDSDEFTSGRCHVEDYESRIKEGHQVFQIEPEIFVALYEEENEIKIDVISDKPEKPHIESEEYRPLVLVHPPTLSCTFRKPYKGAEVKERLEIFYNTDTYVLENPDVIDSFMLEVLNELLIQKKDVHHSLPKYIDAPFIVDISNGEGIT</sequence>
<name>A0AAP0KXY0_9MAGN</name>
<gene>
    <name evidence="1" type="ORF">Syun_007153</name>
</gene>
<evidence type="ECO:0000313" key="2">
    <source>
        <dbReference type="Proteomes" id="UP001420932"/>
    </source>
</evidence>
<proteinExistence type="predicted"/>
<protein>
    <submittedName>
        <fullName evidence="1">Uncharacterized protein</fullName>
    </submittedName>
</protein>
<evidence type="ECO:0000313" key="1">
    <source>
        <dbReference type="EMBL" id="KAK9160812.1"/>
    </source>
</evidence>
<accession>A0AAP0KXY0</accession>
<dbReference type="EMBL" id="JBBNAF010000003">
    <property type="protein sequence ID" value="KAK9160812.1"/>
    <property type="molecule type" value="Genomic_DNA"/>
</dbReference>
<keyword evidence="2" id="KW-1185">Reference proteome</keyword>
<dbReference type="AlphaFoldDB" id="A0AAP0KXY0"/>
<organism evidence="1 2">
    <name type="scientific">Stephania yunnanensis</name>
    <dbReference type="NCBI Taxonomy" id="152371"/>
    <lineage>
        <taxon>Eukaryota</taxon>
        <taxon>Viridiplantae</taxon>
        <taxon>Streptophyta</taxon>
        <taxon>Embryophyta</taxon>
        <taxon>Tracheophyta</taxon>
        <taxon>Spermatophyta</taxon>
        <taxon>Magnoliopsida</taxon>
        <taxon>Ranunculales</taxon>
        <taxon>Menispermaceae</taxon>
        <taxon>Menispermoideae</taxon>
        <taxon>Cissampelideae</taxon>
        <taxon>Stephania</taxon>
    </lineage>
</organism>